<reference evidence="2" key="1">
    <citation type="submission" date="2021-02" db="EMBL/GenBank/DDBJ databases">
        <authorList>
            <person name="Dougan E. K."/>
            <person name="Rhodes N."/>
            <person name="Thang M."/>
            <person name="Chan C."/>
        </authorList>
    </citation>
    <scope>NUCLEOTIDE SEQUENCE</scope>
</reference>
<dbReference type="EMBL" id="CAJNJA010042770">
    <property type="protein sequence ID" value="CAE7787118.1"/>
    <property type="molecule type" value="Genomic_DNA"/>
</dbReference>
<proteinExistence type="predicted"/>
<gene>
    <name evidence="2" type="ORF">SNEC2469_LOCUS23098</name>
</gene>
<keyword evidence="3" id="KW-1185">Reference proteome</keyword>
<accession>A0A812YMX9</accession>
<evidence type="ECO:0000313" key="2">
    <source>
        <dbReference type="EMBL" id="CAE7787118.1"/>
    </source>
</evidence>
<feature type="region of interest" description="Disordered" evidence="1">
    <location>
        <begin position="1"/>
        <end position="86"/>
    </location>
</feature>
<organism evidence="2 3">
    <name type="scientific">Symbiodinium necroappetens</name>
    <dbReference type="NCBI Taxonomy" id="1628268"/>
    <lineage>
        <taxon>Eukaryota</taxon>
        <taxon>Sar</taxon>
        <taxon>Alveolata</taxon>
        <taxon>Dinophyceae</taxon>
        <taxon>Suessiales</taxon>
        <taxon>Symbiodiniaceae</taxon>
        <taxon>Symbiodinium</taxon>
    </lineage>
</organism>
<evidence type="ECO:0000313" key="3">
    <source>
        <dbReference type="Proteomes" id="UP000601435"/>
    </source>
</evidence>
<dbReference type="OrthoDB" id="426131at2759"/>
<feature type="compositionally biased region" description="Pro residues" evidence="1">
    <location>
        <begin position="55"/>
        <end position="73"/>
    </location>
</feature>
<comment type="caution">
    <text evidence="2">The sequence shown here is derived from an EMBL/GenBank/DDBJ whole genome shotgun (WGS) entry which is preliminary data.</text>
</comment>
<evidence type="ECO:0000256" key="1">
    <source>
        <dbReference type="SAM" id="MobiDB-lite"/>
    </source>
</evidence>
<feature type="compositionally biased region" description="Basic residues" evidence="1">
    <location>
        <begin position="1"/>
        <end position="11"/>
    </location>
</feature>
<dbReference type="AlphaFoldDB" id="A0A812YMX9"/>
<dbReference type="Proteomes" id="UP000601435">
    <property type="component" value="Unassembled WGS sequence"/>
</dbReference>
<feature type="non-terminal residue" evidence="2">
    <location>
        <position position="1"/>
    </location>
</feature>
<sequence length="446" mass="48958">MSHASRPSKRARVSDKDRTPQDAQRVGPEPAADLRARFPGRSPPVPRGPKGDGPFGPPPAVPVREPPVEPANPPRAEAAGGSDDEFSLDSALLTPEMGSQDGISESSDFDLVLQDDDLDNAKARLSTLYRRELSVQNPTATTRSTAGKMSWFQRDTASCTWEELQAKAPRYLTNERYADWENWRNAYAHSHRRAGVRVSSTAVVEEGPSLWGPPGDFNAVLTAQRPHVGATCQPQGSGQALATIDATELHQVRDSISRALLDAAEQHFPPSRPADNRLSAAGGFRASARHTWQLYRELKAAHTVTPHSVFRQWQAAAAFAKASKALRVQTRLLKKTSVLHKLEEAEHAANKGDQKVLHQIVRSLTPNKRQFLSRLRDPQGRLLDPVASLQAMLQYARDTFSVHADDPVELCMTQGLDISDQAVQHELQKLGSIAGLLGPALRLHFQ</sequence>
<name>A0A812YMX9_9DINO</name>
<protein>
    <submittedName>
        <fullName evidence="2">Uncharacterized protein</fullName>
    </submittedName>
</protein>